<evidence type="ECO:0000256" key="1">
    <source>
        <dbReference type="SAM" id="Phobius"/>
    </source>
</evidence>
<proteinExistence type="predicted"/>
<reference evidence="3" key="1">
    <citation type="journal article" date="2020" name="ISME J.">
        <title>Comparative genomics reveals insights into cyanobacterial evolution and habitat adaptation.</title>
        <authorList>
            <person name="Chen M.Y."/>
            <person name="Teng W.K."/>
            <person name="Zhao L."/>
            <person name="Hu C.X."/>
            <person name="Zhou Y.K."/>
            <person name="Han B.P."/>
            <person name="Song L.R."/>
            <person name="Shu W.S."/>
        </authorList>
    </citation>
    <scope>NUCLEOTIDE SEQUENCE [LARGE SCALE GENOMIC DNA]</scope>
    <source>
        <strain evidence="3">FACHB-251</strain>
    </source>
</reference>
<keyword evidence="3" id="KW-1185">Reference proteome</keyword>
<keyword evidence="1" id="KW-1133">Transmembrane helix</keyword>
<evidence type="ECO:0000313" key="2">
    <source>
        <dbReference type="EMBL" id="MBD2294175.1"/>
    </source>
</evidence>
<feature type="transmembrane region" description="Helical" evidence="1">
    <location>
        <begin position="21"/>
        <end position="54"/>
    </location>
</feature>
<dbReference type="Proteomes" id="UP000662185">
    <property type="component" value="Unassembled WGS sequence"/>
</dbReference>
<organism evidence="2 3">
    <name type="scientific">Anabaena sphaerica FACHB-251</name>
    <dbReference type="NCBI Taxonomy" id="2692883"/>
    <lineage>
        <taxon>Bacteria</taxon>
        <taxon>Bacillati</taxon>
        <taxon>Cyanobacteriota</taxon>
        <taxon>Cyanophyceae</taxon>
        <taxon>Nostocales</taxon>
        <taxon>Nostocaceae</taxon>
        <taxon>Anabaena</taxon>
    </lineage>
</organism>
<dbReference type="EMBL" id="JACJQU010000005">
    <property type="protein sequence ID" value="MBD2294175.1"/>
    <property type="molecule type" value="Genomic_DNA"/>
</dbReference>
<keyword evidence="1" id="KW-0812">Transmembrane</keyword>
<feature type="transmembrane region" description="Helical" evidence="1">
    <location>
        <begin position="74"/>
        <end position="99"/>
    </location>
</feature>
<accession>A0A926WHG1</accession>
<gene>
    <name evidence="2" type="ORF">H6G06_11900</name>
</gene>
<dbReference type="AlphaFoldDB" id="A0A926WHG1"/>
<dbReference type="RefSeq" id="WP_190560309.1">
    <property type="nucleotide sequence ID" value="NZ_JACJQU010000005.1"/>
</dbReference>
<name>A0A926WHG1_9NOST</name>
<evidence type="ECO:0000313" key="3">
    <source>
        <dbReference type="Proteomes" id="UP000662185"/>
    </source>
</evidence>
<comment type="caution">
    <text evidence="2">The sequence shown here is derived from an EMBL/GenBank/DDBJ whole genome shotgun (WGS) entry which is preliminary data.</text>
</comment>
<sequence>MKLFASILFLTQKNYLAVVKLALIWKLSLLVIAGFLGLIIGAIFAIFLTGILAWQHDRNSPPPEAGSMGGVAWLGMGLFLICIISPLMVAIAIFLTTLYL</sequence>
<keyword evidence="1" id="KW-0472">Membrane</keyword>
<protein>
    <submittedName>
        <fullName evidence="2">Uncharacterized protein</fullName>
    </submittedName>
</protein>